<reference evidence="2" key="1">
    <citation type="submission" date="2009-08" db="EMBL/GenBank/DDBJ databases">
        <title>The complete genome of Chitinophaga pinensis DSM 2588.</title>
        <authorList>
            <consortium name="US DOE Joint Genome Institute (JGI-PGF)"/>
            <person name="Lucas S."/>
            <person name="Copeland A."/>
            <person name="Lapidus A."/>
            <person name="Glavina del Rio T."/>
            <person name="Dalin E."/>
            <person name="Tice H."/>
            <person name="Bruce D."/>
            <person name="Goodwin L."/>
            <person name="Pitluck S."/>
            <person name="Kyrpides N."/>
            <person name="Mavromatis K."/>
            <person name="Ivanova N."/>
            <person name="Mikhailova N."/>
            <person name="Sims D."/>
            <person name="Meinche L."/>
            <person name="Brettin T."/>
            <person name="Detter J.C."/>
            <person name="Han C."/>
            <person name="Larimer F."/>
            <person name="Land M."/>
            <person name="Hauser L."/>
            <person name="Markowitz V."/>
            <person name="Cheng J.-F."/>
            <person name="Hugenholtz P."/>
            <person name="Woyke T."/>
            <person name="Wu D."/>
            <person name="Spring S."/>
            <person name="Klenk H.-P."/>
            <person name="Eisen J.A."/>
        </authorList>
    </citation>
    <scope>NUCLEOTIDE SEQUENCE [LARGE SCALE GENOMIC DNA]</scope>
    <source>
        <strain evidence="2">ATCC 43595 / DSM 2588 / LMG 13176 / NBRC 15968 / NCIMB 11800 / UQM 2034</strain>
    </source>
</reference>
<accession>A0A979G3I4</accession>
<dbReference type="EMBL" id="CP001699">
    <property type="protein sequence ID" value="ACU60135.1"/>
    <property type="molecule type" value="Genomic_DNA"/>
</dbReference>
<dbReference type="AlphaFoldDB" id="A0A979G3I4"/>
<name>A0A979G3I4_CHIPD</name>
<sequence>MTTVAGYFTNPDTTFTNPAITAGAGSLNFVV</sequence>
<proteinExistence type="predicted"/>
<dbReference type="Proteomes" id="UP000002215">
    <property type="component" value="Chromosome"/>
</dbReference>
<gene>
    <name evidence="1" type="ordered locus">Cpin_2653</name>
</gene>
<evidence type="ECO:0000313" key="2">
    <source>
        <dbReference type="Proteomes" id="UP000002215"/>
    </source>
</evidence>
<evidence type="ECO:0000313" key="1">
    <source>
        <dbReference type="EMBL" id="ACU60135.1"/>
    </source>
</evidence>
<dbReference type="KEGG" id="cpi:Cpin_2653"/>
<organism evidence="1 2">
    <name type="scientific">Chitinophaga pinensis (strain ATCC 43595 / DSM 2588 / LMG 13176 / NBRC 15968 / NCIMB 11800 / UQM 2034)</name>
    <dbReference type="NCBI Taxonomy" id="485918"/>
    <lineage>
        <taxon>Bacteria</taxon>
        <taxon>Pseudomonadati</taxon>
        <taxon>Bacteroidota</taxon>
        <taxon>Chitinophagia</taxon>
        <taxon>Chitinophagales</taxon>
        <taxon>Chitinophagaceae</taxon>
        <taxon>Chitinophaga</taxon>
    </lineage>
</organism>
<protein>
    <submittedName>
        <fullName evidence="1">Uncharacterized protein</fullName>
    </submittedName>
</protein>
<reference evidence="1 2" key="2">
    <citation type="journal article" date="2010" name="Stand. Genomic Sci.">
        <title>Complete genome sequence of Chitinophaga pinensis type strain (UQM 2034).</title>
        <authorList>
            <person name="Glavina Del Rio T."/>
            <person name="Abt B."/>
            <person name="Spring S."/>
            <person name="Lapidus A."/>
            <person name="Nolan M."/>
            <person name="Tice H."/>
            <person name="Copeland A."/>
            <person name="Cheng J.F."/>
            <person name="Chen F."/>
            <person name="Bruce D."/>
            <person name="Goodwin L."/>
            <person name="Pitluck S."/>
            <person name="Ivanova N."/>
            <person name="Mavromatis K."/>
            <person name="Mikhailova N."/>
            <person name="Pati A."/>
            <person name="Chen A."/>
            <person name="Palaniappan K."/>
            <person name="Land M."/>
            <person name="Hauser L."/>
            <person name="Chang Y.J."/>
            <person name="Jeffries C.D."/>
            <person name="Chain P."/>
            <person name="Saunders E."/>
            <person name="Detter J.C."/>
            <person name="Brettin T."/>
            <person name="Rohde M."/>
            <person name="Goker M."/>
            <person name="Bristow J."/>
            <person name="Eisen J.A."/>
            <person name="Markowitz V."/>
            <person name="Hugenholtz P."/>
            <person name="Kyrpides N.C."/>
            <person name="Klenk H.P."/>
            <person name="Lucas S."/>
        </authorList>
    </citation>
    <scope>NUCLEOTIDE SEQUENCE [LARGE SCALE GENOMIC DNA]</scope>
    <source>
        <strain evidence="2">ATCC 43595 / DSM 2588 / LMG 13176 / NBRC 15968 / NCIMB 11800 / UQM 2034</strain>
    </source>
</reference>